<reference evidence="2 3" key="1">
    <citation type="submission" date="2020-05" db="EMBL/GenBank/DDBJ databases">
        <title>Ramlibacter rhizophilus sp. nov., isolated from rhizosphere soil of national flower Mugunghwa from South Korea.</title>
        <authorList>
            <person name="Zheng-Fei Y."/>
            <person name="Huan T."/>
        </authorList>
    </citation>
    <scope>NUCLEOTIDE SEQUENCE [LARGE SCALE GENOMIC DNA]</scope>
    <source>
        <strain evidence="2 3">H242</strain>
    </source>
</reference>
<protein>
    <recommendedName>
        <fullName evidence="4">Tripartite tricarboxylate transporter substrate binding protein</fullName>
    </recommendedName>
</protein>
<name>A0ABX6P424_9BURK</name>
<dbReference type="Pfam" id="PF03401">
    <property type="entry name" value="TctC"/>
    <property type="match status" value="1"/>
</dbReference>
<keyword evidence="3" id="KW-1185">Reference proteome</keyword>
<reference evidence="2 3" key="2">
    <citation type="submission" date="2020-05" db="EMBL/GenBank/DDBJ databases">
        <authorList>
            <person name="Khan S.A."/>
            <person name="Jeon C.O."/>
            <person name="Chun B.H."/>
        </authorList>
    </citation>
    <scope>NUCLEOTIDE SEQUENCE [LARGE SCALE GENOMIC DNA]</scope>
    <source>
        <strain evidence="2 3">H242</strain>
    </source>
</reference>
<dbReference type="PANTHER" id="PTHR42928">
    <property type="entry name" value="TRICARBOXYLATE-BINDING PROTEIN"/>
    <property type="match status" value="1"/>
</dbReference>
<sequence>MSLLASSPVVITASAKLPANNLKEVIARAKSGKLSYASPGSGSSMHLGAELLKTTAGIDILHTPYKGAGGAYPDVIAGRVDLLVDPLFSSLPHIKSGGLKPIAIMSPKRSSIAPDIPTVAETLPGFSVESVFGAVVPAATPRDVVQKISADMAKALQNAEVKQRMADIGLTPIGNTPEQFDAFIRAEIPKWAKVVKASGATAD</sequence>
<dbReference type="InterPro" id="IPR005064">
    <property type="entry name" value="BUG"/>
</dbReference>
<evidence type="ECO:0008006" key="4">
    <source>
        <dbReference type="Google" id="ProtNLM"/>
    </source>
</evidence>
<dbReference type="Gene3D" id="3.40.190.10">
    <property type="entry name" value="Periplasmic binding protein-like II"/>
    <property type="match status" value="1"/>
</dbReference>
<dbReference type="Proteomes" id="UP000500826">
    <property type="component" value="Chromosome"/>
</dbReference>
<gene>
    <name evidence="2" type="ORF">HK414_17610</name>
</gene>
<evidence type="ECO:0000313" key="3">
    <source>
        <dbReference type="Proteomes" id="UP000500826"/>
    </source>
</evidence>
<evidence type="ECO:0000313" key="2">
    <source>
        <dbReference type="EMBL" id="QJW84789.1"/>
    </source>
</evidence>
<comment type="similarity">
    <text evidence="1">Belongs to the UPF0065 (bug) family.</text>
</comment>
<proteinExistence type="inferred from homology"/>
<accession>A0ABX6P424</accession>
<dbReference type="PANTHER" id="PTHR42928:SF5">
    <property type="entry name" value="BLR1237 PROTEIN"/>
    <property type="match status" value="1"/>
</dbReference>
<organism evidence="2 3">
    <name type="scientific">Ramlibacter terrae</name>
    <dbReference type="NCBI Taxonomy" id="2732511"/>
    <lineage>
        <taxon>Bacteria</taxon>
        <taxon>Pseudomonadati</taxon>
        <taxon>Pseudomonadota</taxon>
        <taxon>Betaproteobacteria</taxon>
        <taxon>Burkholderiales</taxon>
        <taxon>Comamonadaceae</taxon>
        <taxon>Ramlibacter</taxon>
    </lineage>
</organism>
<dbReference type="SUPFAM" id="SSF53850">
    <property type="entry name" value="Periplasmic binding protein-like II"/>
    <property type="match status" value="1"/>
</dbReference>
<dbReference type="EMBL" id="CP053418">
    <property type="protein sequence ID" value="QJW84789.1"/>
    <property type="molecule type" value="Genomic_DNA"/>
</dbReference>
<evidence type="ECO:0000256" key="1">
    <source>
        <dbReference type="ARBA" id="ARBA00006987"/>
    </source>
</evidence>